<dbReference type="AlphaFoldDB" id="A0A220MCL0"/>
<reference evidence="1 2" key="1">
    <citation type="submission" date="2016-11" db="EMBL/GenBank/DDBJ databases">
        <authorList>
            <person name="Jaros S."/>
            <person name="Januszkiewicz K."/>
            <person name="Wedrychowicz H."/>
        </authorList>
    </citation>
    <scope>NUCLEOTIDE SEQUENCE [LARGE SCALE GENOMIC DNA]</scope>
    <source>
        <strain evidence="1 2">NF2</strain>
    </source>
</reference>
<dbReference type="Proteomes" id="UP000197781">
    <property type="component" value="Chromosome"/>
</dbReference>
<organism evidence="1 2">
    <name type="scientific">Brevibacillus formosus</name>
    <dbReference type="NCBI Taxonomy" id="54913"/>
    <lineage>
        <taxon>Bacteria</taxon>
        <taxon>Bacillati</taxon>
        <taxon>Bacillota</taxon>
        <taxon>Bacilli</taxon>
        <taxon>Bacillales</taxon>
        <taxon>Paenibacillaceae</taxon>
        <taxon>Brevibacillus</taxon>
    </lineage>
</organism>
<proteinExistence type="predicted"/>
<dbReference type="EMBL" id="CP018145">
    <property type="protein sequence ID" value="ASJ52728.1"/>
    <property type="molecule type" value="Genomic_DNA"/>
</dbReference>
<sequence>MRPETQATLQKSEYGEQSNKLFQDYLNEWTKTKWNLGEQTIEQFLKKQDMQADIGLLSI</sequence>
<gene>
    <name evidence="1" type="ORF">BP422_03655</name>
</gene>
<protein>
    <submittedName>
        <fullName evidence="1">Uncharacterized protein</fullName>
    </submittedName>
</protein>
<evidence type="ECO:0000313" key="2">
    <source>
        <dbReference type="Proteomes" id="UP000197781"/>
    </source>
</evidence>
<name>A0A220MCL0_9BACL</name>
<evidence type="ECO:0000313" key="1">
    <source>
        <dbReference type="EMBL" id="ASJ52728.1"/>
    </source>
</evidence>
<dbReference type="KEGG" id="bfm:BP422_03655"/>
<accession>A0A220MCL0</accession>